<dbReference type="Gene3D" id="3.40.50.720">
    <property type="entry name" value="NAD(P)-binding Rossmann-like Domain"/>
    <property type="match status" value="1"/>
</dbReference>
<accession>A0A1A9GEL5</accession>
<organism evidence="3 4">
    <name type="scientific">Nocardioides dokdonensis FR1436</name>
    <dbReference type="NCBI Taxonomy" id="1300347"/>
    <lineage>
        <taxon>Bacteria</taxon>
        <taxon>Bacillati</taxon>
        <taxon>Actinomycetota</taxon>
        <taxon>Actinomycetes</taxon>
        <taxon>Propionibacteriales</taxon>
        <taxon>Nocardioidaceae</taxon>
        <taxon>Nocardioides</taxon>
    </lineage>
</organism>
<dbReference type="AlphaFoldDB" id="A0A1A9GEL5"/>
<proteinExistence type="predicted"/>
<dbReference type="PATRIC" id="fig|1300347.3.peg.264"/>
<gene>
    <name evidence="3" type="ORF">I601_0264</name>
</gene>
<dbReference type="InterPro" id="IPR050177">
    <property type="entry name" value="Lipid_A_modif_metabolic_enz"/>
</dbReference>
<dbReference type="InterPro" id="IPR016040">
    <property type="entry name" value="NAD(P)-bd_dom"/>
</dbReference>
<name>A0A1A9GEL5_9ACTN</name>
<dbReference type="Pfam" id="PF13460">
    <property type="entry name" value="NAD_binding_10"/>
    <property type="match status" value="1"/>
</dbReference>
<dbReference type="STRING" id="1300347.I601_0264"/>
<reference evidence="3 4" key="1">
    <citation type="submission" date="2016-03" db="EMBL/GenBank/DDBJ databases">
        <title>Complete genome sequence of a soil Actinobacterium, Nocardioides dokdonensis FR1436.</title>
        <authorList>
            <person name="Kwon S.-K."/>
            <person name="Kim K."/>
            <person name="Kim J.F."/>
        </authorList>
    </citation>
    <scope>NUCLEOTIDE SEQUENCE [LARGE SCALE GENOMIC DNA]</scope>
    <source>
        <strain evidence="3 4">FR1436</strain>
    </source>
</reference>
<keyword evidence="3" id="KW-0413">Isomerase</keyword>
<dbReference type="GO" id="GO:0016853">
    <property type="term" value="F:isomerase activity"/>
    <property type="evidence" value="ECO:0007669"/>
    <property type="project" value="UniProtKB-KW"/>
</dbReference>
<dbReference type="InterPro" id="IPR036291">
    <property type="entry name" value="NAD(P)-bd_dom_sf"/>
</dbReference>
<protein>
    <submittedName>
        <fullName evidence="3">3 beta-hydroxysteroid dehydrogenase/Delta 5--&gt;4-isomerase</fullName>
    </submittedName>
</protein>
<dbReference type="PANTHER" id="PTHR43245">
    <property type="entry name" value="BIFUNCTIONAL POLYMYXIN RESISTANCE PROTEIN ARNA"/>
    <property type="match status" value="1"/>
</dbReference>
<evidence type="ECO:0000313" key="4">
    <source>
        <dbReference type="Proteomes" id="UP000077868"/>
    </source>
</evidence>
<feature type="compositionally biased region" description="Low complexity" evidence="1">
    <location>
        <begin position="13"/>
        <end position="23"/>
    </location>
</feature>
<dbReference type="Proteomes" id="UP000077868">
    <property type="component" value="Chromosome"/>
</dbReference>
<feature type="domain" description="NAD(P)-binding" evidence="2">
    <location>
        <begin position="31"/>
        <end position="191"/>
    </location>
</feature>
<dbReference type="EMBL" id="CP015079">
    <property type="protein sequence ID" value="ANH36717.1"/>
    <property type="molecule type" value="Genomic_DNA"/>
</dbReference>
<evidence type="ECO:0000313" key="3">
    <source>
        <dbReference type="EMBL" id="ANH36717.1"/>
    </source>
</evidence>
<evidence type="ECO:0000259" key="2">
    <source>
        <dbReference type="Pfam" id="PF13460"/>
    </source>
</evidence>
<keyword evidence="4" id="KW-1185">Reference proteome</keyword>
<sequence>MRACLGRMTETRTSPPASPSSGAAPVVVVTGANGLVGAATCAALVERGAHVRAVVRRSGTAPGLPGVEEHVGEFHDPDLASRVVDGASAVVTTVHPMGSDRETQHRIGVEGTPVLARAAAAAGVDRFVHVSTAAVYDRSPGAGDVDESAALVGDDGGDYPVTKRDTDAALGRVEGLTRVLVRPPAILGQGESSVWNTLRPQAIRDDESARHANPAQSFAWVHLDDLAALLADVATGRTAASDDPALGPVAGGCTAVNVAGEPATVRDYTEVVTGALGVEPVWDDGPAWTGQVRADRALGWGWRPRVSLSEALDEVADGLRG</sequence>
<evidence type="ECO:0000256" key="1">
    <source>
        <dbReference type="SAM" id="MobiDB-lite"/>
    </source>
</evidence>
<feature type="region of interest" description="Disordered" evidence="1">
    <location>
        <begin position="1"/>
        <end position="23"/>
    </location>
</feature>
<dbReference type="SUPFAM" id="SSF51735">
    <property type="entry name" value="NAD(P)-binding Rossmann-fold domains"/>
    <property type="match status" value="1"/>
</dbReference>
<dbReference type="KEGG" id="ndk:I601_0264"/>